<evidence type="ECO:0000256" key="1">
    <source>
        <dbReference type="SAM" id="MobiDB-lite"/>
    </source>
</evidence>
<dbReference type="PROSITE" id="PS50911">
    <property type="entry name" value="CHAP"/>
    <property type="match status" value="1"/>
</dbReference>
<evidence type="ECO:0000313" key="3">
    <source>
        <dbReference type="EMBL" id="CUR61045.1"/>
    </source>
</evidence>
<dbReference type="SUPFAM" id="SSF54001">
    <property type="entry name" value="Cysteine proteinases"/>
    <property type="match status" value="1"/>
</dbReference>
<dbReference type="InterPro" id="IPR038765">
    <property type="entry name" value="Papain-like_cys_pep_sf"/>
</dbReference>
<dbReference type="AlphaFoldDB" id="A0A2P2CGB9"/>
<dbReference type="Gene3D" id="3.90.1720.10">
    <property type="entry name" value="endopeptidase domain like (from Nostoc punctiforme)"/>
    <property type="match status" value="1"/>
</dbReference>
<dbReference type="SUPFAM" id="SSF89372">
    <property type="entry name" value="Fucose-specific lectin"/>
    <property type="match status" value="1"/>
</dbReference>
<gene>
    <name evidence="3" type="ORF">NOCA1240148</name>
</gene>
<feature type="domain" description="Peptidase C51" evidence="2">
    <location>
        <begin position="109"/>
        <end position="235"/>
    </location>
</feature>
<sequence>MRPQRTIARTLAAVCIAGGLLSLAATTAHAEDDYPWAWQGQCPIVPQEPIVEPAPTPTPSPAPQDGATAGDKAGDKAGDPAPAVVTPPPPPEPVLDPLSGHLYDPRGPRPTCAKWVWSIDGSLGDPWGFVWRNCTSFVAWRMQERNGMAGFSNSFGGQHWGNAEHWDDAARALGYRVDSVPAIGAVAQTDAGRVGHVAWVSAIGPGTVTIEEYNHSLPGGYGTRTVPVGDFRYLHLDDVAPSPLIGSDRPVVSVPDGLGESWTARVDDGGTLRVARPGRPARVVGPRGGFSPVVAAALTLNRRGRPWVAATTRTGSVLAGTVRGSRFVLRPVGTAAPTSSPALVLSRTGRPVVAAVSPEGTLVTRRFTEQGRWSRPARVGRPGSWATHTAPVLGTDGSGRTWLVAVGSGGTTYATGLEKGRLVRLSGPAGSVTSTPAFTVTADGTARLHQVTADGRITARTLRGARWARATTLPGDWSPYSSPAVGDVAGRLVVAAVDARGTLRLRAGVEGHRSRLVPRLRSAGDPTRSPGLVTRRNGGVFVVSEGARRAPESRLLTRPASAVSGDTSPTRGGFTP</sequence>
<accession>A0A2P2CGB9</accession>
<protein>
    <recommendedName>
        <fullName evidence="2">Peptidase C51 domain-containing protein</fullName>
    </recommendedName>
</protein>
<feature type="compositionally biased region" description="Pro residues" evidence="1">
    <location>
        <begin position="85"/>
        <end position="94"/>
    </location>
</feature>
<reference evidence="3" key="1">
    <citation type="submission" date="2015-08" db="EMBL/GenBank/DDBJ databases">
        <authorList>
            <person name="Babu N.S."/>
            <person name="Beckwith C.J."/>
            <person name="Beseler K.G."/>
            <person name="Brison A."/>
            <person name="Carone J.V."/>
            <person name="Caskin T.P."/>
            <person name="Diamond M."/>
            <person name="Durham M.E."/>
            <person name="Foxe J.M."/>
            <person name="Go M."/>
            <person name="Henderson B.A."/>
            <person name="Jones I.B."/>
            <person name="McGettigan J.A."/>
            <person name="Micheletti S.J."/>
            <person name="Nasrallah M.E."/>
            <person name="Ortiz D."/>
            <person name="Piller C.R."/>
            <person name="Privatt S.R."/>
            <person name="Schneider S.L."/>
            <person name="Sharp S."/>
            <person name="Smith T.C."/>
            <person name="Stanton J.D."/>
            <person name="Ullery H.E."/>
            <person name="Wilson R.J."/>
            <person name="Serrano M.G."/>
            <person name="Buck G."/>
            <person name="Lee V."/>
            <person name="Wang Y."/>
            <person name="Carvalho R."/>
            <person name="Voegtly L."/>
            <person name="Shi R."/>
            <person name="Duckworth R."/>
            <person name="Johnson A."/>
            <person name="Loviza R."/>
            <person name="Walstead R."/>
            <person name="Shah Z."/>
            <person name="Kiflezghi M."/>
            <person name="Wade K."/>
            <person name="Ball S.L."/>
            <person name="Bradley K.W."/>
            <person name="Asai D.J."/>
            <person name="Bowman C.A."/>
            <person name="Russell D.A."/>
            <person name="Pope W.H."/>
            <person name="Jacobs-Sera D."/>
            <person name="Hendrix R.W."/>
            <person name="Hatfull G.F."/>
        </authorList>
    </citation>
    <scope>NUCLEOTIDE SEQUENCE</scope>
</reference>
<feature type="region of interest" description="Disordered" evidence="1">
    <location>
        <begin position="550"/>
        <end position="576"/>
    </location>
</feature>
<dbReference type="Pfam" id="PF05257">
    <property type="entry name" value="CHAP"/>
    <property type="match status" value="1"/>
</dbReference>
<feature type="region of interest" description="Disordered" evidence="1">
    <location>
        <begin position="47"/>
        <end position="101"/>
    </location>
</feature>
<name>A0A2P2CGB9_9ZZZZ</name>
<dbReference type="InterPro" id="IPR007921">
    <property type="entry name" value="CHAP_dom"/>
</dbReference>
<evidence type="ECO:0000259" key="2">
    <source>
        <dbReference type="PROSITE" id="PS50911"/>
    </source>
</evidence>
<feature type="compositionally biased region" description="Pro residues" evidence="1">
    <location>
        <begin position="52"/>
        <end position="62"/>
    </location>
</feature>
<organism evidence="3">
    <name type="scientific">metagenome</name>
    <dbReference type="NCBI Taxonomy" id="256318"/>
    <lineage>
        <taxon>unclassified sequences</taxon>
        <taxon>metagenomes</taxon>
    </lineage>
</organism>
<proteinExistence type="predicted"/>
<dbReference type="EMBL" id="CZKB01000017">
    <property type="protein sequence ID" value="CUR61045.1"/>
    <property type="molecule type" value="Genomic_DNA"/>
</dbReference>